<dbReference type="RefSeq" id="WP_012940125.1">
    <property type="nucleotide sequence ID" value="NC_013741.1"/>
</dbReference>
<dbReference type="STRING" id="572546.Arcpr_0725"/>
<dbReference type="eggNOG" id="arCOG04111">
    <property type="taxonomic scope" value="Archaea"/>
</dbReference>
<dbReference type="KEGG" id="apo:Arcpr_0725"/>
<evidence type="ECO:0000256" key="4">
    <source>
        <dbReference type="ARBA" id="ARBA00025751"/>
    </source>
</evidence>
<dbReference type="InterPro" id="IPR022905">
    <property type="entry name" value="Rpo11-like"/>
</dbReference>
<evidence type="ECO:0000256" key="5">
    <source>
        <dbReference type="HAMAP-Rule" id="MF_00261"/>
    </source>
</evidence>
<organism evidence="7 8">
    <name type="scientific">Archaeoglobus profundus (strain DSM 5631 / JCM 9629 / NBRC 100127 / Av18)</name>
    <dbReference type="NCBI Taxonomy" id="572546"/>
    <lineage>
        <taxon>Archaea</taxon>
        <taxon>Methanobacteriati</taxon>
        <taxon>Methanobacteriota</taxon>
        <taxon>Archaeoglobi</taxon>
        <taxon>Archaeoglobales</taxon>
        <taxon>Archaeoglobaceae</taxon>
        <taxon>Archaeoglobus</taxon>
    </lineage>
</organism>
<dbReference type="AlphaFoldDB" id="D2RHL4"/>
<keyword evidence="5" id="KW-0548">Nucleotidyltransferase</keyword>
<keyword evidence="2 5" id="KW-0963">Cytoplasm</keyword>
<dbReference type="InterPro" id="IPR036603">
    <property type="entry name" value="RBP11-like"/>
</dbReference>
<dbReference type="EMBL" id="CP001857">
    <property type="protein sequence ID" value="ADB57789.1"/>
    <property type="molecule type" value="Genomic_DNA"/>
</dbReference>
<dbReference type="GO" id="GO:0005737">
    <property type="term" value="C:cytoplasm"/>
    <property type="evidence" value="ECO:0007669"/>
    <property type="project" value="UniProtKB-SubCell"/>
</dbReference>
<name>D2RHL4_ARCPA</name>
<accession>D2RHL4</accession>
<dbReference type="PaxDb" id="572546-Arcpr_0725"/>
<dbReference type="PROSITE" id="PS01154">
    <property type="entry name" value="RNA_POL_L_13KD"/>
    <property type="match status" value="1"/>
</dbReference>
<dbReference type="GO" id="GO:0006351">
    <property type="term" value="P:DNA-templated transcription"/>
    <property type="evidence" value="ECO:0007669"/>
    <property type="project" value="UniProtKB-UniRule"/>
</dbReference>
<dbReference type="GO" id="GO:0003899">
    <property type="term" value="F:DNA-directed RNA polymerase activity"/>
    <property type="evidence" value="ECO:0007669"/>
    <property type="project" value="UniProtKB-UniRule"/>
</dbReference>
<dbReference type="PANTHER" id="PTHR13946:SF28">
    <property type="entry name" value="DNA-DIRECTED RNA POLYMERASES I AND III SUBUNIT RPAC2"/>
    <property type="match status" value="1"/>
</dbReference>
<dbReference type="GO" id="GO:0046983">
    <property type="term" value="F:protein dimerization activity"/>
    <property type="evidence" value="ECO:0007669"/>
    <property type="project" value="InterPro"/>
</dbReference>
<dbReference type="CDD" id="cd06927">
    <property type="entry name" value="RNAP_L"/>
    <property type="match status" value="1"/>
</dbReference>
<keyword evidence="5" id="KW-0808">Transferase</keyword>
<keyword evidence="3 5" id="KW-0804">Transcription</keyword>
<proteinExistence type="inferred from homology"/>
<keyword evidence="1 5" id="KW-0240">DNA-directed RNA polymerase</keyword>
<dbReference type="GO" id="GO:0003677">
    <property type="term" value="F:DNA binding"/>
    <property type="evidence" value="ECO:0007669"/>
    <property type="project" value="InterPro"/>
</dbReference>
<dbReference type="SUPFAM" id="SSF55257">
    <property type="entry name" value="RBP11-like subunits of RNA polymerase"/>
    <property type="match status" value="1"/>
</dbReference>
<keyword evidence="8" id="KW-1185">Reference proteome</keyword>
<comment type="similarity">
    <text evidence="4 5">Belongs to the archaeal Rpo11/eukaryotic RPB11/RPC19 RNA polymerase subunit family.</text>
</comment>
<dbReference type="GeneID" id="8739385"/>
<dbReference type="Proteomes" id="UP000001901">
    <property type="component" value="Chromosome"/>
</dbReference>
<reference evidence="7 8" key="1">
    <citation type="journal article" date="2010" name="Stand. Genomic Sci.">
        <title>Complete genome sequence of Archaeoglobus profundus type strain (AV18).</title>
        <authorList>
            <person name="von Jan M."/>
            <person name="Lapidus A."/>
            <person name="Del Rio T.G."/>
            <person name="Copeland A."/>
            <person name="Tice H."/>
            <person name="Cheng J.F."/>
            <person name="Lucas S."/>
            <person name="Chen F."/>
            <person name="Nolan M."/>
            <person name="Goodwin L."/>
            <person name="Han C."/>
            <person name="Pitluck S."/>
            <person name="Liolios K."/>
            <person name="Ivanova N."/>
            <person name="Mavromatis K."/>
            <person name="Ovchinnikova G."/>
            <person name="Chertkov O."/>
            <person name="Pati A."/>
            <person name="Chen A."/>
            <person name="Palaniappan K."/>
            <person name="Land M."/>
            <person name="Hauser L."/>
            <person name="Chang Y.J."/>
            <person name="Jeffries C.D."/>
            <person name="Saunders E."/>
            <person name="Brettin T."/>
            <person name="Detter J.C."/>
            <person name="Chain P."/>
            <person name="Eichinger K."/>
            <person name="Huber H."/>
            <person name="Spring S."/>
            <person name="Rohde M."/>
            <person name="Goker M."/>
            <person name="Wirth R."/>
            <person name="Woyke T."/>
            <person name="Bristow J."/>
            <person name="Eisen J.A."/>
            <person name="Markowitz V."/>
            <person name="Hugenholtz P."/>
            <person name="Kyrpides N.C."/>
            <person name="Klenk H.P."/>
        </authorList>
    </citation>
    <scope>NUCLEOTIDE SEQUENCE [LARGE SCALE GENOMIC DNA]</scope>
    <source>
        <strain evidence="8">DSM 5631 / JCM 9629 / NBRC 100127 / Av18</strain>
    </source>
</reference>
<gene>
    <name evidence="5" type="primary">rpo11</name>
    <name evidence="5" type="synonym">rpoL</name>
    <name evidence="7" type="ordered locus">Arcpr_0725</name>
</gene>
<sequence>MEVKVVEMDGNYVKLEIRGEDHTYLNLLQHYLLEDEDVEIARYYIPHPLQDRAELVVKTKSKNPLEAIKEANEKIVKACDELLAQI</sequence>
<comment type="catalytic activity">
    <reaction evidence="5">
        <text>RNA(n) + a ribonucleoside 5'-triphosphate = RNA(n+1) + diphosphate</text>
        <dbReference type="Rhea" id="RHEA:21248"/>
        <dbReference type="Rhea" id="RHEA-COMP:14527"/>
        <dbReference type="Rhea" id="RHEA-COMP:17342"/>
        <dbReference type="ChEBI" id="CHEBI:33019"/>
        <dbReference type="ChEBI" id="CHEBI:61557"/>
        <dbReference type="ChEBI" id="CHEBI:140395"/>
        <dbReference type="EC" id="2.7.7.6"/>
    </reaction>
</comment>
<comment type="function">
    <text evidence="5">DNA-dependent RNA polymerase (RNAP) catalyzes the transcription of DNA into RNA using the four ribonucleoside triphosphates as substrates.</text>
</comment>
<dbReference type="HOGENOM" id="CLU_090381_5_3_2"/>
<comment type="subcellular location">
    <subcellularLocation>
        <location evidence="5">Cytoplasm</location>
    </subcellularLocation>
</comment>
<evidence type="ECO:0000259" key="6">
    <source>
        <dbReference type="Pfam" id="PF13656"/>
    </source>
</evidence>
<evidence type="ECO:0000256" key="1">
    <source>
        <dbReference type="ARBA" id="ARBA00022478"/>
    </source>
</evidence>
<evidence type="ECO:0000313" key="7">
    <source>
        <dbReference type="EMBL" id="ADB57789.1"/>
    </source>
</evidence>
<comment type="subunit">
    <text evidence="5">Part of the RNA polymerase complex.</text>
</comment>
<dbReference type="GO" id="GO:0000428">
    <property type="term" value="C:DNA-directed RNA polymerase complex"/>
    <property type="evidence" value="ECO:0007669"/>
    <property type="project" value="UniProtKB-KW"/>
</dbReference>
<evidence type="ECO:0000256" key="3">
    <source>
        <dbReference type="ARBA" id="ARBA00023163"/>
    </source>
</evidence>
<dbReference type="OrthoDB" id="24205at2157"/>
<dbReference type="EC" id="2.7.7.6" evidence="5"/>
<protein>
    <recommendedName>
        <fullName evidence="5">DNA-directed RNA polymerase subunit Rpo11</fullName>
        <ecNumber evidence="5">2.7.7.6</ecNumber>
    </recommendedName>
    <alternativeName>
        <fullName evidence="5">DNA-directed RNA polymerase subunit L</fullName>
    </alternativeName>
</protein>
<dbReference type="InterPro" id="IPR009025">
    <property type="entry name" value="RBP11-like_dimer"/>
</dbReference>
<feature type="domain" description="DNA-directed RNA polymerase RBP11-like dimerisation" evidence="6">
    <location>
        <begin position="13"/>
        <end position="83"/>
    </location>
</feature>
<dbReference type="HAMAP" id="MF_00261">
    <property type="entry name" value="RNApol_arch_Rpo11"/>
    <property type="match status" value="1"/>
</dbReference>
<evidence type="ECO:0000256" key="2">
    <source>
        <dbReference type="ARBA" id="ARBA00022490"/>
    </source>
</evidence>
<evidence type="ECO:0000313" key="8">
    <source>
        <dbReference type="Proteomes" id="UP000001901"/>
    </source>
</evidence>
<dbReference type="Pfam" id="PF13656">
    <property type="entry name" value="RNA_pol_L_2"/>
    <property type="match status" value="1"/>
</dbReference>
<dbReference type="Gene3D" id="3.30.1360.10">
    <property type="entry name" value="RNA polymerase, RBP11-like subunit"/>
    <property type="match status" value="1"/>
</dbReference>
<dbReference type="PANTHER" id="PTHR13946">
    <property type="entry name" value="DNA-DIRECTED RNA POLYMERASE I,II,III"/>
    <property type="match status" value="1"/>
</dbReference>
<dbReference type="InterPro" id="IPR008193">
    <property type="entry name" value="RNA_pol_Rpb11_13-16kDa_CS"/>
</dbReference>